<feature type="non-terminal residue" evidence="1">
    <location>
        <position position="1"/>
    </location>
</feature>
<comment type="caution">
    <text evidence="1">The sequence shown here is derived from an EMBL/GenBank/DDBJ whole genome shotgun (WGS) entry which is preliminary data.</text>
</comment>
<accession>A0A371HZP7</accession>
<evidence type="ECO:0000313" key="1">
    <source>
        <dbReference type="EMBL" id="RDY08221.1"/>
    </source>
</evidence>
<evidence type="ECO:0000313" key="2">
    <source>
        <dbReference type="Proteomes" id="UP000257109"/>
    </source>
</evidence>
<dbReference type="Proteomes" id="UP000257109">
    <property type="component" value="Unassembled WGS sequence"/>
</dbReference>
<gene>
    <name evidence="1" type="ORF">CR513_07572</name>
</gene>
<organism evidence="1 2">
    <name type="scientific">Mucuna pruriens</name>
    <name type="common">Velvet bean</name>
    <name type="synonym">Dolichos pruriens</name>
    <dbReference type="NCBI Taxonomy" id="157652"/>
    <lineage>
        <taxon>Eukaryota</taxon>
        <taxon>Viridiplantae</taxon>
        <taxon>Streptophyta</taxon>
        <taxon>Embryophyta</taxon>
        <taxon>Tracheophyta</taxon>
        <taxon>Spermatophyta</taxon>
        <taxon>Magnoliopsida</taxon>
        <taxon>eudicotyledons</taxon>
        <taxon>Gunneridae</taxon>
        <taxon>Pentapetalae</taxon>
        <taxon>rosids</taxon>
        <taxon>fabids</taxon>
        <taxon>Fabales</taxon>
        <taxon>Fabaceae</taxon>
        <taxon>Papilionoideae</taxon>
        <taxon>50 kb inversion clade</taxon>
        <taxon>NPAAA clade</taxon>
        <taxon>indigoferoid/millettioid clade</taxon>
        <taxon>Phaseoleae</taxon>
        <taxon>Mucuna</taxon>
    </lineage>
</organism>
<protein>
    <recommendedName>
        <fullName evidence="3">Reverse transcriptase domain-containing protein</fullName>
    </recommendedName>
</protein>
<reference evidence="1" key="1">
    <citation type="submission" date="2018-05" db="EMBL/GenBank/DDBJ databases">
        <title>Draft genome of Mucuna pruriens seed.</title>
        <authorList>
            <person name="Nnadi N.E."/>
            <person name="Vos R."/>
            <person name="Hasami M.H."/>
            <person name="Devisetty U.K."/>
            <person name="Aguiy J.C."/>
        </authorList>
    </citation>
    <scope>NUCLEOTIDE SEQUENCE [LARGE SCALE GENOMIC DNA]</scope>
    <source>
        <strain evidence="1">JCA_2017</strain>
    </source>
</reference>
<dbReference type="EMBL" id="QJKJ01001322">
    <property type="protein sequence ID" value="RDY08221.1"/>
    <property type="molecule type" value="Genomic_DNA"/>
</dbReference>
<sequence>MVYEIYLLNTRTVFKFKSIYLIGSVYKIISKLLASYLVRKGSIGYADFKKAYHIVFVRNEEIGFKNVFRGALFVLVNFCPTDYIQTVNGLRQGDPLSPDSFF</sequence>
<proteinExistence type="predicted"/>
<keyword evidence="2" id="KW-1185">Reference proteome</keyword>
<name>A0A371HZP7_MUCPR</name>
<dbReference type="AlphaFoldDB" id="A0A371HZP7"/>
<evidence type="ECO:0008006" key="3">
    <source>
        <dbReference type="Google" id="ProtNLM"/>
    </source>
</evidence>